<dbReference type="AlphaFoldDB" id="A0A1E5VRI8"/>
<name>A0A1E5VRI8_9POAL</name>
<evidence type="ECO:0000313" key="2">
    <source>
        <dbReference type="Proteomes" id="UP000095767"/>
    </source>
</evidence>
<accession>A0A1E5VRI8</accession>
<dbReference type="EMBL" id="LWDX02031816">
    <property type="protein sequence ID" value="OEL27721.1"/>
    <property type="molecule type" value="Genomic_DNA"/>
</dbReference>
<proteinExistence type="predicted"/>
<reference evidence="1 2" key="1">
    <citation type="submission" date="2016-09" db="EMBL/GenBank/DDBJ databases">
        <title>The draft genome of Dichanthelium oligosanthes: A C3 panicoid grass species.</title>
        <authorList>
            <person name="Studer A.J."/>
            <person name="Schnable J.C."/>
            <person name="Brutnell T.P."/>
        </authorList>
    </citation>
    <scope>NUCLEOTIDE SEQUENCE [LARGE SCALE GENOMIC DNA]</scope>
    <source>
        <strain evidence="2">cv. Kellogg 1175</strain>
        <tissue evidence="1">Leaf</tissue>
    </source>
</reference>
<dbReference type="Proteomes" id="UP000095767">
    <property type="component" value="Unassembled WGS sequence"/>
</dbReference>
<evidence type="ECO:0000313" key="1">
    <source>
        <dbReference type="EMBL" id="OEL27721.1"/>
    </source>
</evidence>
<gene>
    <name evidence="1" type="ORF">BAE44_0011262</name>
</gene>
<protein>
    <submittedName>
        <fullName evidence="1">Uncharacterized protein</fullName>
    </submittedName>
</protein>
<comment type="caution">
    <text evidence="1">The sequence shown here is derived from an EMBL/GenBank/DDBJ whole genome shotgun (WGS) entry which is preliminary data.</text>
</comment>
<sequence>MEASSISSKDRYLYRASAAGTRSEHVKRRSLAAVCYTISTIDMWLLMGSSEQALWCKPYRVLTSSI</sequence>
<organism evidence="1 2">
    <name type="scientific">Dichanthelium oligosanthes</name>
    <dbReference type="NCBI Taxonomy" id="888268"/>
    <lineage>
        <taxon>Eukaryota</taxon>
        <taxon>Viridiplantae</taxon>
        <taxon>Streptophyta</taxon>
        <taxon>Embryophyta</taxon>
        <taxon>Tracheophyta</taxon>
        <taxon>Spermatophyta</taxon>
        <taxon>Magnoliopsida</taxon>
        <taxon>Liliopsida</taxon>
        <taxon>Poales</taxon>
        <taxon>Poaceae</taxon>
        <taxon>PACMAD clade</taxon>
        <taxon>Panicoideae</taxon>
        <taxon>Panicodae</taxon>
        <taxon>Paniceae</taxon>
        <taxon>Dichantheliinae</taxon>
        <taxon>Dichanthelium</taxon>
    </lineage>
</organism>
<keyword evidence="2" id="KW-1185">Reference proteome</keyword>